<accession>A0A8K0JVP3</accession>
<evidence type="ECO:0000313" key="3">
    <source>
        <dbReference type="Proteomes" id="UP000792457"/>
    </source>
</evidence>
<feature type="compositionally biased region" description="Pro residues" evidence="1">
    <location>
        <begin position="102"/>
        <end position="118"/>
    </location>
</feature>
<evidence type="ECO:0000313" key="2">
    <source>
        <dbReference type="EMBL" id="KAG8223531.1"/>
    </source>
</evidence>
<dbReference type="AlphaFoldDB" id="A0A8K0JVP3"/>
<name>A0A8K0JVP3_LADFU</name>
<proteinExistence type="predicted"/>
<feature type="compositionally biased region" description="Pro residues" evidence="1">
    <location>
        <begin position="74"/>
        <end position="94"/>
    </location>
</feature>
<keyword evidence="3" id="KW-1185">Reference proteome</keyword>
<reference evidence="2" key="1">
    <citation type="submission" date="2013-04" db="EMBL/GenBank/DDBJ databases">
        <authorList>
            <person name="Qu J."/>
            <person name="Murali S.C."/>
            <person name="Bandaranaike D."/>
            <person name="Bellair M."/>
            <person name="Blankenburg K."/>
            <person name="Chao H."/>
            <person name="Dinh H."/>
            <person name="Doddapaneni H."/>
            <person name="Downs B."/>
            <person name="Dugan-Rocha S."/>
            <person name="Elkadiri S."/>
            <person name="Gnanaolivu R.D."/>
            <person name="Hernandez B."/>
            <person name="Javaid M."/>
            <person name="Jayaseelan J.C."/>
            <person name="Lee S."/>
            <person name="Li M."/>
            <person name="Ming W."/>
            <person name="Munidasa M."/>
            <person name="Muniz J."/>
            <person name="Nguyen L."/>
            <person name="Ongeri F."/>
            <person name="Osuji N."/>
            <person name="Pu L.-L."/>
            <person name="Puazo M."/>
            <person name="Qu C."/>
            <person name="Quiroz J."/>
            <person name="Raj R."/>
            <person name="Weissenberger G."/>
            <person name="Xin Y."/>
            <person name="Zou X."/>
            <person name="Han Y."/>
            <person name="Richards S."/>
            <person name="Worley K."/>
            <person name="Muzny D."/>
            <person name="Gibbs R."/>
        </authorList>
    </citation>
    <scope>NUCLEOTIDE SEQUENCE</scope>
    <source>
        <strain evidence="2">Sampled in the wild</strain>
    </source>
</reference>
<sequence length="208" mass="23385">MNVAETRWRTCVWWRCGTSLVVEVSAINSRQEDLPAPDTYAKRLLKKEYCRRRIFPLPPCQILTSIPSLRPFLTRPPSPPPPLSFPTPSPPPLHSRPSRPHSSPPPPAIPTTPSPPLPSLASHPLLSPPLSPLQTQRLIIKCMQGRSSERLTAARNGRFWRGGCVFRLGDLKLFFFSFSFLPSLPLSLSPAHHLAIPRRRPKQFRTAS</sequence>
<organism evidence="2 3">
    <name type="scientific">Ladona fulva</name>
    <name type="common">Scarce chaser dragonfly</name>
    <name type="synonym">Libellula fulva</name>
    <dbReference type="NCBI Taxonomy" id="123851"/>
    <lineage>
        <taxon>Eukaryota</taxon>
        <taxon>Metazoa</taxon>
        <taxon>Ecdysozoa</taxon>
        <taxon>Arthropoda</taxon>
        <taxon>Hexapoda</taxon>
        <taxon>Insecta</taxon>
        <taxon>Pterygota</taxon>
        <taxon>Palaeoptera</taxon>
        <taxon>Odonata</taxon>
        <taxon>Epiprocta</taxon>
        <taxon>Anisoptera</taxon>
        <taxon>Libelluloidea</taxon>
        <taxon>Libellulidae</taxon>
        <taxon>Ladona</taxon>
    </lineage>
</organism>
<comment type="caution">
    <text evidence="2">The sequence shown here is derived from an EMBL/GenBank/DDBJ whole genome shotgun (WGS) entry which is preliminary data.</text>
</comment>
<reference evidence="2" key="2">
    <citation type="submission" date="2017-10" db="EMBL/GenBank/DDBJ databases">
        <title>Ladona fulva Genome sequencing and assembly.</title>
        <authorList>
            <person name="Murali S."/>
            <person name="Richards S."/>
            <person name="Bandaranaike D."/>
            <person name="Bellair M."/>
            <person name="Blankenburg K."/>
            <person name="Chao H."/>
            <person name="Dinh H."/>
            <person name="Doddapaneni H."/>
            <person name="Dugan-Rocha S."/>
            <person name="Elkadiri S."/>
            <person name="Gnanaolivu R."/>
            <person name="Hernandez B."/>
            <person name="Skinner E."/>
            <person name="Javaid M."/>
            <person name="Lee S."/>
            <person name="Li M."/>
            <person name="Ming W."/>
            <person name="Munidasa M."/>
            <person name="Muniz J."/>
            <person name="Nguyen L."/>
            <person name="Hughes D."/>
            <person name="Osuji N."/>
            <person name="Pu L.-L."/>
            <person name="Puazo M."/>
            <person name="Qu C."/>
            <person name="Quiroz J."/>
            <person name="Raj R."/>
            <person name="Weissenberger G."/>
            <person name="Xin Y."/>
            <person name="Zou X."/>
            <person name="Han Y."/>
            <person name="Worley K."/>
            <person name="Muzny D."/>
            <person name="Gibbs R."/>
        </authorList>
    </citation>
    <scope>NUCLEOTIDE SEQUENCE</scope>
    <source>
        <strain evidence="2">Sampled in the wild</strain>
    </source>
</reference>
<protein>
    <submittedName>
        <fullName evidence="2">Uncharacterized protein</fullName>
    </submittedName>
</protein>
<dbReference type="Proteomes" id="UP000792457">
    <property type="component" value="Unassembled WGS sequence"/>
</dbReference>
<evidence type="ECO:0000256" key="1">
    <source>
        <dbReference type="SAM" id="MobiDB-lite"/>
    </source>
</evidence>
<feature type="region of interest" description="Disordered" evidence="1">
    <location>
        <begin position="71"/>
        <end position="126"/>
    </location>
</feature>
<gene>
    <name evidence="2" type="ORF">J437_LFUL011945</name>
</gene>
<dbReference type="EMBL" id="KZ308164">
    <property type="protein sequence ID" value="KAG8223531.1"/>
    <property type="molecule type" value="Genomic_DNA"/>
</dbReference>